<keyword evidence="3" id="KW-1185">Reference proteome</keyword>
<feature type="region of interest" description="Disordered" evidence="1">
    <location>
        <begin position="148"/>
        <end position="176"/>
    </location>
</feature>
<accession>A0A8S1J4U1</accession>
<dbReference type="OrthoDB" id="566544at2759"/>
<sequence length="203" mass="22305">MAESQKRFLYITVQEASGKSKDQEVLWEPSFTEGFVRVEVRGGPKTIKATTLTQSVQNLAISWKQELRVEVTDESKEMRIMLCKEKPRDATGTRRKTDILAACGIYVKDILEAVPIDKYFELFKPGDSPERALGGFIRVTLRGQSANQGRVPAELARKPTAATQGRAQPSAPADGRKGRGFGRILILCGLAAAVAVAKTLQKK</sequence>
<dbReference type="Proteomes" id="UP000708148">
    <property type="component" value="Unassembled WGS sequence"/>
</dbReference>
<comment type="caution">
    <text evidence="2">The sequence shown here is derived from an EMBL/GenBank/DDBJ whole genome shotgun (WGS) entry which is preliminary data.</text>
</comment>
<protein>
    <recommendedName>
        <fullName evidence="4">C2 domain-containing protein</fullName>
    </recommendedName>
</protein>
<evidence type="ECO:0008006" key="4">
    <source>
        <dbReference type="Google" id="ProtNLM"/>
    </source>
</evidence>
<gene>
    <name evidence="2" type="ORF">OSTQU699_LOCUS8080</name>
</gene>
<evidence type="ECO:0000313" key="2">
    <source>
        <dbReference type="EMBL" id="CAD7702723.1"/>
    </source>
</evidence>
<reference evidence="2" key="1">
    <citation type="submission" date="2020-12" db="EMBL/GenBank/DDBJ databases">
        <authorList>
            <person name="Iha C."/>
        </authorList>
    </citation>
    <scope>NUCLEOTIDE SEQUENCE</scope>
</reference>
<evidence type="ECO:0000313" key="3">
    <source>
        <dbReference type="Proteomes" id="UP000708148"/>
    </source>
</evidence>
<dbReference type="AlphaFoldDB" id="A0A8S1J4U1"/>
<evidence type="ECO:0000256" key="1">
    <source>
        <dbReference type="SAM" id="MobiDB-lite"/>
    </source>
</evidence>
<dbReference type="EMBL" id="CAJHUC010001926">
    <property type="protein sequence ID" value="CAD7702723.1"/>
    <property type="molecule type" value="Genomic_DNA"/>
</dbReference>
<proteinExistence type="predicted"/>
<organism evidence="2 3">
    <name type="scientific">Ostreobium quekettii</name>
    <dbReference type="NCBI Taxonomy" id="121088"/>
    <lineage>
        <taxon>Eukaryota</taxon>
        <taxon>Viridiplantae</taxon>
        <taxon>Chlorophyta</taxon>
        <taxon>core chlorophytes</taxon>
        <taxon>Ulvophyceae</taxon>
        <taxon>TCBD clade</taxon>
        <taxon>Bryopsidales</taxon>
        <taxon>Ostreobineae</taxon>
        <taxon>Ostreobiaceae</taxon>
        <taxon>Ostreobium</taxon>
    </lineage>
</organism>
<name>A0A8S1J4U1_9CHLO</name>